<keyword evidence="1" id="KW-0677">Repeat</keyword>
<dbReference type="PRINTS" id="PR00633">
    <property type="entry name" value="RCCNDNSATION"/>
</dbReference>
<organism evidence="5">
    <name type="scientific">Aphanomyces astaci</name>
    <name type="common">Crayfish plague agent</name>
    <dbReference type="NCBI Taxonomy" id="112090"/>
    <lineage>
        <taxon>Eukaryota</taxon>
        <taxon>Sar</taxon>
        <taxon>Stramenopiles</taxon>
        <taxon>Oomycota</taxon>
        <taxon>Saprolegniomycetes</taxon>
        <taxon>Saprolegniales</taxon>
        <taxon>Verrucalvaceae</taxon>
        <taxon>Aphanomyces</taxon>
    </lineage>
</organism>
<dbReference type="InterPro" id="IPR051210">
    <property type="entry name" value="Ub_ligase/GEF_domain"/>
</dbReference>
<evidence type="ECO:0000256" key="2">
    <source>
        <dbReference type="PROSITE-ProRule" id="PRU00235"/>
    </source>
</evidence>
<evidence type="ECO:0000259" key="4">
    <source>
        <dbReference type="Pfam" id="PF25390"/>
    </source>
</evidence>
<feature type="repeat" description="RCC1" evidence="2">
    <location>
        <begin position="1177"/>
        <end position="1227"/>
    </location>
</feature>
<dbReference type="CDD" id="cd00821">
    <property type="entry name" value="PH"/>
    <property type="match status" value="1"/>
</dbReference>
<dbReference type="InterPro" id="IPR033646">
    <property type="entry name" value="CLU-central"/>
</dbReference>
<name>W4GXB4_APHAT</name>
<sequence length="1394" mass="154391">MSIVATTHGYKKNQGILRPWRSRQFTLLSDGWFMWDKEQAGTRGKCWDLVETVIGSVVTKVNQYFTFTVSFEDDTSVLGFTSEGEAHEWNDMMQEIADENAAGRREWTAGFKDALKAHDIHTRRELVLKIKPRDWNKEWQFCLRSPLGDGFNMQVRRMKRMYGLWLQFNQYALMLVDAVVHSPDPTAFACIPCDEAGSEWWHDRSHPQMTLYKVGPLIVKVAGHHWSCAKQLKQDMRFLGTFKELYDVFRTIAMATIQGGDKYREVQQLKFPLVATLEVREMRVAVYAQPIGDPHPVHLHNNQVHALLANLRFTRPAQVLDALAFNELPLFSSIYRNIVSDDIYCMQIQSPYANVLRTSLRPTAAMAGCFVRGDAARPVEMLTDADLAAMKAELEKSKTGLVHYLNMKGIKSKFALLPYLDLLYFSTDIVSTAVNSRASSVVGTKVYGDVVFTFNPDNPRLPLHLKQAFVLNPSHEIKSYVSMLREPDKIIASSSIERYEAHIVHTMATTIAEFAARLVTLGDAVPEDATMTMQNSEPAVDTRDVIYVSDGNHLRSHMQNHGINLCFLPAVLGSLALVQHGTQTLVMSEIVARVAKHMLRHHLVQHRDKARTPTAVDLFNSVLDGLTLASPHSSQFWGVDLPLWCTLGPYSASLSLVPHSVVDAAVYHGRLKHNPAPLYMALLRTLRLSVTSRVLKKLLANGNTLQLPPLEVKDIVSFHKSKLMSAWSHLQHTDLTSFTQQLLQLEKVYATTLMPTRPSTMRPHQNRTPTASKGDGYLELFRTVDERVAGVLEGTSDNVEEYGLERSVVANLQRALASARLSDTASVLAILIDVQRTMDLLPSHALVPVGVFLVMLFLEMFLLENEVPANVPSLIAVYIHAWRWLRLLYRAGNNSQLLIESSSHMLSLVVLVKLRKLLKKNITGPNVSVVKFYAMLTLLVKSMPPWQDLAKFLDPKHWFKKVDEHFLLLRTLYLPKSDLHELQVVPPFDLERTSFWATNGLAFVEGNVMGMSLDVEQRNMLQNQQRDPALHAFTSLSCSMRSTDLNLLQFPLPMKNTVHFVSCGYRHAAVVTTRAELFTLGYGECGRLGHGDENAALHPTRVDLFEGIPVSHVSCGREHTMVVTADNRVYGFGWGEAGRLGTGESGKCLVPTQLTDVPPVVKVACGREHTLLLCASGQVLACGAGYGGRCGVGSEVDVEVATPVHVSDVVFVAVDAGECHSAAIDRDGNVFTWGFGGSGAMGRGSLENDLVPKMVPHLKAKSVGCGAYHTVVVLLDGTVYGWGDALAGQLGDIAVTLGEMRTTPHKISIGQSVAATQVSCGSFTTAVLSTAGEVYRWGSPEAGNGGPLNKMDACPLKVDMPEGVRMGVVSCGAYQMMVATAVATFTFNKDEFCM</sequence>
<feature type="repeat" description="RCC1" evidence="2">
    <location>
        <begin position="1277"/>
        <end position="1331"/>
    </location>
</feature>
<evidence type="ECO:0000256" key="1">
    <source>
        <dbReference type="ARBA" id="ARBA00022737"/>
    </source>
</evidence>
<dbReference type="RefSeq" id="XP_009826973.1">
    <property type="nucleotide sequence ID" value="XM_009828671.1"/>
</dbReference>
<reference evidence="5" key="1">
    <citation type="submission" date="2013-12" db="EMBL/GenBank/DDBJ databases">
        <title>The Genome Sequence of Aphanomyces astaci APO3.</title>
        <authorList>
            <consortium name="The Broad Institute Genomics Platform"/>
            <person name="Russ C."/>
            <person name="Tyler B."/>
            <person name="van West P."/>
            <person name="Dieguez-Uribeondo J."/>
            <person name="Young S.K."/>
            <person name="Zeng Q."/>
            <person name="Gargeya S."/>
            <person name="Fitzgerald M."/>
            <person name="Abouelleil A."/>
            <person name="Alvarado L."/>
            <person name="Chapman S.B."/>
            <person name="Gainer-Dewar J."/>
            <person name="Goldberg J."/>
            <person name="Griggs A."/>
            <person name="Gujja S."/>
            <person name="Hansen M."/>
            <person name="Howarth C."/>
            <person name="Imamovic A."/>
            <person name="Ireland A."/>
            <person name="Larimer J."/>
            <person name="McCowan C."/>
            <person name="Murphy C."/>
            <person name="Pearson M."/>
            <person name="Poon T.W."/>
            <person name="Priest M."/>
            <person name="Roberts A."/>
            <person name="Saif S."/>
            <person name="Shea T."/>
            <person name="Sykes S."/>
            <person name="Wortman J."/>
            <person name="Nusbaum C."/>
            <person name="Birren B."/>
        </authorList>
    </citation>
    <scope>NUCLEOTIDE SEQUENCE [LARGE SCALE GENOMIC DNA]</scope>
    <source>
        <strain evidence="5">APO3</strain>
    </source>
</reference>
<dbReference type="Pfam" id="PF12807">
    <property type="entry name" value="eIF3_p135"/>
    <property type="match status" value="1"/>
</dbReference>
<feature type="domain" description="CLU central" evidence="3">
    <location>
        <begin position="549"/>
        <end position="625"/>
    </location>
</feature>
<proteinExistence type="predicted"/>
<dbReference type="GeneID" id="20806247"/>
<dbReference type="InterPro" id="IPR000408">
    <property type="entry name" value="Reg_chr_condens"/>
</dbReference>
<dbReference type="PROSITE" id="PS50012">
    <property type="entry name" value="RCC1_3"/>
    <property type="match status" value="6"/>
</dbReference>
<feature type="repeat" description="RCC1" evidence="2">
    <location>
        <begin position="1228"/>
        <end position="1276"/>
    </location>
</feature>
<dbReference type="VEuPathDB" id="FungiDB:H257_04251"/>
<dbReference type="Pfam" id="PF25390">
    <property type="entry name" value="WD40_RLD"/>
    <property type="match status" value="1"/>
</dbReference>
<dbReference type="PANTHER" id="PTHR22870">
    <property type="entry name" value="REGULATOR OF CHROMOSOME CONDENSATION"/>
    <property type="match status" value="1"/>
</dbReference>
<dbReference type="Gene3D" id="2.130.10.30">
    <property type="entry name" value="Regulator of chromosome condensation 1/beta-lactamase-inhibitor protein II"/>
    <property type="match status" value="2"/>
</dbReference>
<feature type="repeat" description="RCC1" evidence="2">
    <location>
        <begin position="1127"/>
        <end position="1176"/>
    </location>
</feature>
<dbReference type="PROSITE" id="PS00626">
    <property type="entry name" value="RCC1_2"/>
    <property type="match status" value="4"/>
</dbReference>
<evidence type="ECO:0000313" key="5">
    <source>
        <dbReference type="EMBL" id="ETV83543.1"/>
    </source>
</evidence>
<dbReference type="InterPro" id="IPR058923">
    <property type="entry name" value="RCC1-like_dom"/>
</dbReference>
<gene>
    <name evidence="5" type="ORF">H257_04251</name>
</gene>
<feature type="repeat" description="RCC1" evidence="2">
    <location>
        <begin position="1332"/>
        <end position="1382"/>
    </location>
</feature>
<dbReference type="EMBL" id="KI913120">
    <property type="protein sequence ID" value="ETV83543.1"/>
    <property type="molecule type" value="Genomic_DNA"/>
</dbReference>
<dbReference type="SUPFAM" id="SSF50985">
    <property type="entry name" value="RCC1/BLIP-II"/>
    <property type="match status" value="1"/>
</dbReference>
<dbReference type="InterPro" id="IPR009091">
    <property type="entry name" value="RCC1/BLIP-II"/>
</dbReference>
<feature type="domain" description="RCC1-like" evidence="4">
    <location>
        <begin position="1053"/>
        <end position="1272"/>
    </location>
</feature>
<accession>W4GXB4</accession>
<dbReference type="OrthoDB" id="297375at2759"/>
<dbReference type="Pfam" id="PF00415">
    <property type="entry name" value="RCC1"/>
    <property type="match status" value="1"/>
</dbReference>
<dbReference type="STRING" id="112090.W4GXB4"/>
<feature type="repeat" description="RCC1" evidence="2">
    <location>
        <begin position="1075"/>
        <end position="1126"/>
    </location>
</feature>
<dbReference type="PANTHER" id="PTHR22870:SF466">
    <property type="entry name" value="ANKYRIN REPEAT-CONTAINING PROTEIN"/>
    <property type="match status" value="1"/>
</dbReference>
<dbReference type="SUPFAM" id="SSF50729">
    <property type="entry name" value="PH domain-like"/>
    <property type="match status" value="1"/>
</dbReference>
<evidence type="ECO:0000259" key="3">
    <source>
        <dbReference type="Pfam" id="PF12807"/>
    </source>
</evidence>
<protein>
    <submittedName>
        <fullName evidence="5">Uncharacterized protein</fullName>
    </submittedName>
</protein>